<reference evidence="2" key="2">
    <citation type="submission" date="2011-02" db="EMBL/GenBank/DDBJ databases">
        <authorList>
            <person name="MacLean D."/>
        </authorList>
    </citation>
    <scope>NUCLEOTIDE SEQUENCE</scope>
</reference>
<sequence>MLLWNMPYRLLDLIGVVLSSRFAPLSSRRAMGRYTSVQTYTDQDAKVATISYSAETSVESKTPNDLAVKTSDEKSHTDAKNKDGKFHFNRVDNVLGSSAGAGSGEFHVYRASRRREMERVARMEKEHHQKIEEDEFEKKRAKNLEEFEGRIQKKAKRRRLRKVRAKSRLVENLAQSDPVGCTKKHADQPTQFEEKCSTN</sequence>
<dbReference type="PANTHER" id="PTHR13507:SF0">
    <property type="entry name" value="PRKR-INTERACTING PROTEIN 1"/>
    <property type="match status" value="1"/>
</dbReference>
<proteinExistence type="predicted"/>
<dbReference type="Pfam" id="PF06658">
    <property type="entry name" value="DUF1168"/>
    <property type="match status" value="1"/>
</dbReference>
<dbReference type="InterPro" id="IPR009548">
    <property type="entry name" value="Prkrip1"/>
</dbReference>
<name>F0WLE3_9STRA</name>
<accession>F0WLE3</accession>
<evidence type="ECO:0000256" key="1">
    <source>
        <dbReference type="SAM" id="MobiDB-lite"/>
    </source>
</evidence>
<dbReference type="HOGENOM" id="CLU_1374405_0_0_1"/>
<dbReference type="GO" id="GO:0019901">
    <property type="term" value="F:protein kinase binding"/>
    <property type="evidence" value="ECO:0007669"/>
    <property type="project" value="TreeGrafter"/>
</dbReference>
<dbReference type="AlphaFoldDB" id="F0WLE3"/>
<dbReference type="PANTHER" id="PTHR13507">
    <property type="entry name" value="PRKR-INTERACTING PROTEIN 1"/>
    <property type="match status" value="1"/>
</dbReference>
<evidence type="ECO:0000313" key="2">
    <source>
        <dbReference type="EMBL" id="CCA22106.1"/>
    </source>
</evidence>
<gene>
    <name evidence="2" type="primary">AlNc14C143G7331</name>
    <name evidence="2" type="ORF">ALNC14_082490</name>
</gene>
<dbReference type="GO" id="GO:0003725">
    <property type="term" value="F:double-stranded RNA binding"/>
    <property type="evidence" value="ECO:0007669"/>
    <property type="project" value="InterPro"/>
</dbReference>
<reference evidence="2" key="1">
    <citation type="journal article" date="2011" name="PLoS Biol.">
        <title>Gene gain and loss during evolution of obligate parasitism in the white rust pathogen of Arabidopsis thaliana.</title>
        <authorList>
            <person name="Kemen E."/>
            <person name="Gardiner A."/>
            <person name="Schultz-Larsen T."/>
            <person name="Kemen A.C."/>
            <person name="Balmuth A.L."/>
            <person name="Robert-Seilaniantz A."/>
            <person name="Bailey K."/>
            <person name="Holub E."/>
            <person name="Studholme D.J."/>
            <person name="Maclean D."/>
            <person name="Jones J.D."/>
        </authorList>
    </citation>
    <scope>NUCLEOTIDE SEQUENCE</scope>
</reference>
<dbReference type="EMBL" id="FR824188">
    <property type="protein sequence ID" value="CCA22106.1"/>
    <property type="molecule type" value="Genomic_DNA"/>
</dbReference>
<protein>
    <submittedName>
        <fullName evidence="2">AlNc14C143G7331 protein</fullName>
    </submittedName>
</protein>
<dbReference type="GO" id="GO:0005730">
    <property type="term" value="C:nucleolus"/>
    <property type="evidence" value="ECO:0007669"/>
    <property type="project" value="TreeGrafter"/>
</dbReference>
<dbReference type="GO" id="GO:0004860">
    <property type="term" value="F:protein kinase inhibitor activity"/>
    <property type="evidence" value="ECO:0007669"/>
    <property type="project" value="TreeGrafter"/>
</dbReference>
<feature type="compositionally biased region" description="Basic and acidic residues" evidence="1">
    <location>
        <begin position="70"/>
        <end position="84"/>
    </location>
</feature>
<organism evidence="2">
    <name type="scientific">Albugo laibachii Nc14</name>
    <dbReference type="NCBI Taxonomy" id="890382"/>
    <lineage>
        <taxon>Eukaryota</taxon>
        <taxon>Sar</taxon>
        <taxon>Stramenopiles</taxon>
        <taxon>Oomycota</taxon>
        <taxon>Peronosporomycetes</taxon>
        <taxon>Albuginales</taxon>
        <taxon>Albuginaceae</taxon>
        <taxon>Albugo</taxon>
    </lineage>
</organism>
<feature type="compositionally biased region" description="Basic and acidic residues" evidence="1">
    <location>
        <begin position="184"/>
        <end position="199"/>
    </location>
</feature>
<feature type="region of interest" description="Disordered" evidence="1">
    <location>
        <begin position="179"/>
        <end position="199"/>
    </location>
</feature>
<feature type="region of interest" description="Disordered" evidence="1">
    <location>
        <begin position="63"/>
        <end position="84"/>
    </location>
</feature>